<accession>A0ABQ2J6D8</accession>
<organism evidence="2 3">
    <name type="scientific">Novosphingobium indicum</name>
    <dbReference type="NCBI Taxonomy" id="462949"/>
    <lineage>
        <taxon>Bacteria</taxon>
        <taxon>Pseudomonadati</taxon>
        <taxon>Pseudomonadota</taxon>
        <taxon>Alphaproteobacteria</taxon>
        <taxon>Sphingomonadales</taxon>
        <taxon>Sphingomonadaceae</taxon>
        <taxon>Novosphingobium</taxon>
    </lineage>
</organism>
<keyword evidence="3" id="KW-1185">Reference proteome</keyword>
<evidence type="ECO:0000313" key="2">
    <source>
        <dbReference type="EMBL" id="GGN40345.1"/>
    </source>
</evidence>
<feature type="transmembrane region" description="Helical" evidence="1">
    <location>
        <begin position="86"/>
        <end position="107"/>
    </location>
</feature>
<name>A0ABQ2J6D8_9SPHN</name>
<proteinExistence type="predicted"/>
<reference evidence="3" key="1">
    <citation type="journal article" date="2019" name="Int. J. Syst. Evol. Microbiol.">
        <title>The Global Catalogue of Microorganisms (GCM) 10K type strain sequencing project: providing services to taxonomists for standard genome sequencing and annotation.</title>
        <authorList>
            <consortium name="The Broad Institute Genomics Platform"/>
            <consortium name="The Broad Institute Genome Sequencing Center for Infectious Disease"/>
            <person name="Wu L."/>
            <person name="Ma J."/>
        </authorList>
    </citation>
    <scope>NUCLEOTIDE SEQUENCE [LARGE SCALE GENOMIC DNA]</scope>
    <source>
        <strain evidence="3">CGMCC 1.6784</strain>
    </source>
</reference>
<dbReference type="EMBL" id="BMLK01000001">
    <property type="protein sequence ID" value="GGN40345.1"/>
    <property type="molecule type" value="Genomic_DNA"/>
</dbReference>
<evidence type="ECO:0000313" key="3">
    <source>
        <dbReference type="Proteomes" id="UP000605099"/>
    </source>
</evidence>
<evidence type="ECO:0000256" key="1">
    <source>
        <dbReference type="SAM" id="Phobius"/>
    </source>
</evidence>
<dbReference type="Proteomes" id="UP000605099">
    <property type="component" value="Unassembled WGS sequence"/>
</dbReference>
<gene>
    <name evidence="2" type="ORF">GCM10011349_01150</name>
</gene>
<dbReference type="RefSeq" id="WP_229709986.1">
    <property type="nucleotide sequence ID" value="NZ_BMLK01000001.1"/>
</dbReference>
<keyword evidence="1" id="KW-1133">Transmembrane helix</keyword>
<protein>
    <recommendedName>
        <fullName evidence="4">DUF4129 domain-containing protein</fullName>
    </recommendedName>
</protein>
<comment type="caution">
    <text evidence="2">The sequence shown here is derived from an EMBL/GenBank/DDBJ whole genome shotgun (WGS) entry which is preliminary data.</text>
</comment>
<sequence>MRALMRHAKHVAVTVAGGQIENAAAARDAASDWEAVRHAADIQYAPLPPPKTPELPQIPEWLQAIGRALEAIFAPIGRLLGMSWPVFQWVLIVAGVLLLLFLLWRVFAPMIMNRRLRNPNAEEEAEHWAPNRFQAVALLEDADRLASEGRYAEATHLLLQRSVRQIADARPDWVIPASTAREIAVLPMLPEAGRSAFNTIAERVERCLFALRDLDAQDWAAARSAYADFARIELPA</sequence>
<keyword evidence="1" id="KW-0472">Membrane</keyword>
<keyword evidence="1" id="KW-0812">Transmembrane</keyword>
<evidence type="ECO:0008006" key="4">
    <source>
        <dbReference type="Google" id="ProtNLM"/>
    </source>
</evidence>